<evidence type="ECO:0000259" key="7">
    <source>
        <dbReference type="PROSITE" id="PS50847"/>
    </source>
</evidence>
<evidence type="ECO:0000313" key="8">
    <source>
        <dbReference type="EMBL" id="MCR6488559.1"/>
    </source>
</evidence>
<evidence type="ECO:0000256" key="4">
    <source>
        <dbReference type="ARBA" id="ARBA00023088"/>
    </source>
</evidence>
<keyword evidence="2" id="KW-0964">Secreted</keyword>
<keyword evidence="3 6" id="KW-0732">Signal</keyword>
<feature type="transmembrane region" description="Helical" evidence="5">
    <location>
        <begin position="151"/>
        <end position="170"/>
    </location>
</feature>
<evidence type="ECO:0000256" key="5">
    <source>
        <dbReference type="SAM" id="Phobius"/>
    </source>
</evidence>
<keyword evidence="5" id="KW-0472">Membrane</keyword>
<evidence type="ECO:0000256" key="6">
    <source>
        <dbReference type="SAM" id="SignalP"/>
    </source>
</evidence>
<feature type="chain" id="PRO_5040800488" description="Gram-positive cocci surface proteins LPxTG domain-containing protein" evidence="6">
    <location>
        <begin position="24"/>
        <end position="176"/>
    </location>
</feature>
<evidence type="ECO:0000256" key="3">
    <source>
        <dbReference type="ARBA" id="ARBA00022729"/>
    </source>
</evidence>
<evidence type="ECO:0000313" key="9">
    <source>
        <dbReference type="Proteomes" id="UP001144096"/>
    </source>
</evidence>
<gene>
    <name evidence="8" type="ORF">M8542_37600</name>
</gene>
<keyword evidence="4" id="KW-0572">Peptidoglycan-anchor</keyword>
<feature type="domain" description="Gram-positive cocci surface proteins LPxTG" evidence="7">
    <location>
        <begin position="136"/>
        <end position="176"/>
    </location>
</feature>
<evidence type="ECO:0000256" key="1">
    <source>
        <dbReference type="ARBA" id="ARBA00022512"/>
    </source>
</evidence>
<feature type="signal peptide" evidence="6">
    <location>
        <begin position="1"/>
        <end position="23"/>
    </location>
</feature>
<accession>A0A9X2SNA0</accession>
<keyword evidence="1" id="KW-0134">Cell wall</keyword>
<dbReference type="PROSITE" id="PS50847">
    <property type="entry name" value="GRAM_POS_ANCHORING"/>
    <property type="match status" value="1"/>
</dbReference>
<dbReference type="EMBL" id="JAMXQV010000026">
    <property type="protein sequence ID" value="MCR6488559.1"/>
    <property type="molecule type" value="Genomic_DNA"/>
</dbReference>
<dbReference type="AlphaFoldDB" id="A0A9X2SNA0"/>
<proteinExistence type="predicted"/>
<name>A0A9X2SNA0_9PSEU</name>
<organism evidence="8 9">
    <name type="scientific">Amycolatopsis iheyensis</name>
    <dbReference type="NCBI Taxonomy" id="2945988"/>
    <lineage>
        <taxon>Bacteria</taxon>
        <taxon>Bacillati</taxon>
        <taxon>Actinomycetota</taxon>
        <taxon>Actinomycetes</taxon>
        <taxon>Pseudonocardiales</taxon>
        <taxon>Pseudonocardiaceae</taxon>
        <taxon>Amycolatopsis</taxon>
    </lineage>
</organism>
<keyword evidence="9" id="KW-1185">Reference proteome</keyword>
<dbReference type="InterPro" id="IPR019931">
    <property type="entry name" value="LPXTG_anchor"/>
</dbReference>
<dbReference type="RefSeq" id="WP_257925121.1">
    <property type="nucleotide sequence ID" value="NZ_JAMXQV010000026.1"/>
</dbReference>
<reference evidence="8" key="1">
    <citation type="submission" date="2022-06" db="EMBL/GenBank/DDBJ databases">
        <title>Amycolatopsis iheyaensis sp. nov., a new species of the genus Amycolatopsis isolated from soil in Iheya island, Japan.</title>
        <authorList>
            <person name="Ngamcharungchit C."/>
            <person name="Kanto H."/>
            <person name="Take A."/>
            <person name="Intra B."/>
            <person name="Matsumoto A."/>
            <person name="Panbangred W."/>
            <person name="Inahashi Y."/>
        </authorList>
    </citation>
    <scope>NUCLEOTIDE SEQUENCE</scope>
    <source>
        <strain evidence="8">OK19-0408</strain>
    </source>
</reference>
<dbReference type="Proteomes" id="UP001144096">
    <property type="component" value="Unassembled WGS sequence"/>
</dbReference>
<protein>
    <recommendedName>
        <fullName evidence="7">Gram-positive cocci surface proteins LPxTG domain-containing protein</fullName>
    </recommendedName>
</protein>
<evidence type="ECO:0000256" key="2">
    <source>
        <dbReference type="ARBA" id="ARBA00022525"/>
    </source>
</evidence>
<sequence length="176" mass="17308">MRRTLVLAVVSVGLLLGGPAAFAAPSTSAEPAGNPKAYLRVLPGAARPGAKVEIRLGCEASATQNPTSPVLTIGNLRRVGPQHDPAKAPAAAASAVVKQAKPGVYAVSFSCGGAEITTKFTVLSEAKQVVKVPSGAPQTGGADGPSDGGPLAAAAAMGALAVGGGGLVLARRARRR</sequence>
<comment type="caution">
    <text evidence="8">The sequence shown here is derived from an EMBL/GenBank/DDBJ whole genome shotgun (WGS) entry which is preliminary data.</text>
</comment>
<keyword evidence="5" id="KW-0812">Transmembrane</keyword>
<keyword evidence="5" id="KW-1133">Transmembrane helix</keyword>